<keyword evidence="10" id="KW-0732">Signal</keyword>
<keyword evidence="5" id="KW-0677">Repeat</keyword>
<evidence type="ECO:0000259" key="12">
    <source>
        <dbReference type="Pfam" id="PF24758"/>
    </source>
</evidence>
<dbReference type="InterPro" id="IPR019734">
    <property type="entry name" value="TPR_rpt"/>
</dbReference>
<dbReference type="InterPro" id="IPR011990">
    <property type="entry name" value="TPR-like_helical_dom_sf"/>
</dbReference>
<dbReference type="PROSITE" id="PS50005">
    <property type="entry name" value="TPR"/>
    <property type="match status" value="1"/>
</dbReference>
<dbReference type="KEGG" id="fae:FAES_3471"/>
<dbReference type="SMART" id="SM00364">
    <property type="entry name" value="LRR_BAC"/>
    <property type="match status" value="5"/>
</dbReference>
<keyword evidence="9" id="KW-0802">TPR repeat</keyword>
<dbReference type="eggNOG" id="COG4886">
    <property type="taxonomic scope" value="Bacteria"/>
</dbReference>
<evidence type="ECO:0000259" key="11">
    <source>
        <dbReference type="Pfam" id="PF23598"/>
    </source>
</evidence>
<protein>
    <submittedName>
        <fullName evidence="13">Protein lap1 Lethal protein 413</fullName>
    </submittedName>
</protein>
<dbReference type="EMBL" id="HE796683">
    <property type="protein sequence ID" value="CCH01478.1"/>
    <property type="molecule type" value="Genomic_DNA"/>
</dbReference>
<dbReference type="OrthoDB" id="901479at2"/>
<dbReference type="RefSeq" id="WP_015332577.1">
    <property type="nucleotide sequence ID" value="NC_020054.1"/>
</dbReference>
<dbReference type="InterPro" id="IPR003591">
    <property type="entry name" value="Leu-rich_rpt_typical-subtyp"/>
</dbReference>
<organism evidence="13 14">
    <name type="scientific">Fibrella aestuarina BUZ 2</name>
    <dbReference type="NCBI Taxonomy" id="1166018"/>
    <lineage>
        <taxon>Bacteria</taxon>
        <taxon>Pseudomonadati</taxon>
        <taxon>Bacteroidota</taxon>
        <taxon>Cytophagia</taxon>
        <taxon>Cytophagales</taxon>
        <taxon>Spirosomataceae</taxon>
        <taxon>Fibrella</taxon>
    </lineage>
</organism>
<dbReference type="AlphaFoldDB" id="I0KBH5"/>
<keyword evidence="3" id="KW-0158">Chromosome</keyword>
<keyword evidence="8" id="KW-0234">DNA repair</keyword>
<keyword evidence="4" id="KW-0433">Leucine-rich repeat</keyword>
<dbReference type="Proteomes" id="UP000011058">
    <property type="component" value="Chromosome"/>
</dbReference>
<dbReference type="Gene3D" id="1.25.40.10">
    <property type="entry name" value="Tetratricopeptide repeat domain"/>
    <property type="match status" value="1"/>
</dbReference>
<dbReference type="SUPFAM" id="SSF52058">
    <property type="entry name" value="L domain-like"/>
    <property type="match status" value="1"/>
</dbReference>
<keyword evidence="14" id="KW-1185">Reference proteome</keyword>
<dbReference type="InterPro" id="IPR001611">
    <property type="entry name" value="Leu-rich_rpt"/>
</dbReference>
<evidence type="ECO:0000313" key="14">
    <source>
        <dbReference type="Proteomes" id="UP000011058"/>
    </source>
</evidence>
<evidence type="ECO:0000256" key="10">
    <source>
        <dbReference type="SAM" id="SignalP"/>
    </source>
</evidence>
<dbReference type="HOGENOM" id="CLU_284649_0_0_10"/>
<sequence>MTRLLLSLLCLWCVTALGQSVPGKYAQPMRWYSPRSKVTSANMPAFETSDYTRTYRSWADLANQTQQDSAQIQLVVSLDSVGQQADWASLRRVKRVQQLTLQLPPLLTQSVADSLLAALANWPDLTTVSLAYRSDGSSTQPTISGAGSAGLKQIRRLMLSSANGSALTGVRLFSQAPGIQELALNSIRREDDVVNMGNALTQYRQLRTLHVYGITPKIDLAPLLATLPQLTALQLTNVDQSGTALTQLLTQLPNLRSLSIGAQRNGESLSGLSLKSLGKLDSLGLTLIRQTPVSADSLLGGLRSLRSVSLHGVALSSLDWMADNPDLHAVSLQEGGLPPLTRSLSQLTHLSRLTIESFDTLGQFPEKLTTLPRLRALSIRGGRLGTLPPSLGNLTSLTALTLNNGRLRTVPAELGKLTALTELDLGSNQLTDLPAAVCQLPQLRRLTLANNQLQALPRSLGQLRGLTDLYVARNKLTTLPAELGLCRNLRILMADENPLTSLPDAIGKLDSLRTLHLARTRLLALPNTIGQLTALRNLTLSGGSLRNVPESIGDCRQLTYLQLTDSTLTGLPASFGKLLNLNQLSLGLPHLTALPASFAQLTKVTYLWLNVPDLLALPENLGALTQLNTLHVISRRLIGLPNSVGRLSALRHLQLDGTIDPETNKPAGQLLQLPDSVVYCKNLTTLSVHHQVNFDGADAIRKTTRLPKLATLDLTQCGIGDLADINWKEVPLRSLSLQQNNLRDVPEAILEAPQLTTINLVYNHQLPRAFNRPFWRKEELRVAFVESRLGGAPVADKKPDATLMRAFLSAGFRERQQRNWGEAFAALDNAVLVAPDSLKAVPLSLRAELRLARKDYTLAITDFEQALAAMDKLTQQVLERAGMPAADPMNRVSALWTQLGIARAGAGQHERALTDLDKALQLLPASEAMNLLRAHTTTQKARSLASLRRIADAQASLLKAADVYAAITYAGPSERLTEVELALLANQPARAAAVLEQIRKQTPNLSDYRGGYTTLFDYLKACVDVLTNATTPAQAPITLAEQQRKRPEKIYNWSFDLMETFLPQIGLPSDKVAALTELTNLTKRQAAVVD</sequence>
<comment type="similarity">
    <text evidence="2">Belongs to the Tonsoku family.</text>
</comment>
<dbReference type="InterPro" id="IPR050216">
    <property type="entry name" value="LRR_domain-containing"/>
</dbReference>
<dbReference type="Gene3D" id="3.80.10.10">
    <property type="entry name" value="Ribonuclease Inhibitor"/>
    <property type="match status" value="3"/>
</dbReference>
<evidence type="ECO:0000256" key="5">
    <source>
        <dbReference type="ARBA" id="ARBA00022737"/>
    </source>
</evidence>
<dbReference type="InterPro" id="IPR032675">
    <property type="entry name" value="LRR_dom_sf"/>
</dbReference>
<dbReference type="eggNOG" id="COG0457">
    <property type="taxonomic scope" value="Bacteria"/>
</dbReference>
<dbReference type="SUPFAM" id="SSF52047">
    <property type="entry name" value="RNI-like"/>
    <property type="match status" value="1"/>
</dbReference>
<evidence type="ECO:0000256" key="2">
    <source>
        <dbReference type="ARBA" id="ARBA00010999"/>
    </source>
</evidence>
<feature type="chain" id="PRO_5003631276" evidence="10">
    <location>
        <begin position="19"/>
        <end position="1090"/>
    </location>
</feature>
<evidence type="ECO:0000256" key="6">
    <source>
        <dbReference type="ARBA" id="ARBA00022763"/>
    </source>
</evidence>
<dbReference type="STRING" id="1166018.FAES_3471"/>
<feature type="domain" description="F-box/LRR-repeat protein 15/At3g58940/PEG3-like LRR" evidence="12">
    <location>
        <begin position="176"/>
        <end position="278"/>
    </location>
</feature>
<evidence type="ECO:0000256" key="4">
    <source>
        <dbReference type="ARBA" id="ARBA00022614"/>
    </source>
</evidence>
<accession>I0KBH5</accession>
<dbReference type="Pfam" id="PF13855">
    <property type="entry name" value="LRR_8"/>
    <property type="match status" value="1"/>
</dbReference>
<dbReference type="PROSITE" id="PS51450">
    <property type="entry name" value="LRR"/>
    <property type="match status" value="1"/>
</dbReference>
<comment type="subcellular location">
    <subcellularLocation>
        <location evidence="1">Chromosome</location>
    </subcellularLocation>
</comment>
<name>I0KBH5_9BACT</name>
<dbReference type="GO" id="GO:0006325">
    <property type="term" value="P:chromatin organization"/>
    <property type="evidence" value="ECO:0007669"/>
    <property type="project" value="UniProtKB-KW"/>
</dbReference>
<dbReference type="GO" id="GO:0005737">
    <property type="term" value="C:cytoplasm"/>
    <property type="evidence" value="ECO:0007669"/>
    <property type="project" value="TreeGrafter"/>
</dbReference>
<dbReference type="GO" id="GO:0006281">
    <property type="term" value="P:DNA repair"/>
    <property type="evidence" value="ECO:0007669"/>
    <property type="project" value="UniProtKB-KW"/>
</dbReference>
<reference evidence="13 14" key="1">
    <citation type="journal article" date="2012" name="J. Bacteriol.">
        <title>Genome Sequence of Fibrella aestuarina BUZ 2T, a Filamentous Marine Bacterium.</title>
        <authorList>
            <person name="Filippini M."/>
            <person name="Qi W."/>
            <person name="Blom J."/>
            <person name="Goesmann A."/>
            <person name="Smits T.H."/>
            <person name="Bagheri H.C."/>
        </authorList>
    </citation>
    <scope>NUCLEOTIDE SEQUENCE [LARGE SCALE GENOMIC DNA]</scope>
    <source>
        <strain evidence="14">BUZ 2T</strain>
    </source>
</reference>
<feature type="domain" description="Disease resistance R13L4/SHOC-2-like LRR" evidence="11">
    <location>
        <begin position="436"/>
        <end position="540"/>
    </location>
</feature>
<dbReference type="SUPFAM" id="SSF48452">
    <property type="entry name" value="TPR-like"/>
    <property type="match status" value="1"/>
</dbReference>
<evidence type="ECO:0000256" key="3">
    <source>
        <dbReference type="ARBA" id="ARBA00022454"/>
    </source>
</evidence>
<dbReference type="SMART" id="SM00369">
    <property type="entry name" value="LRR_TYP"/>
    <property type="match status" value="9"/>
</dbReference>
<keyword evidence="7" id="KW-0156">Chromatin regulator</keyword>
<evidence type="ECO:0000256" key="7">
    <source>
        <dbReference type="ARBA" id="ARBA00022853"/>
    </source>
</evidence>
<feature type="signal peptide" evidence="10">
    <location>
        <begin position="1"/>
        <end position="18"/>
    </location>
</feature>
<dbReference type="PANTHER" id="PTHR48051">
    <property type="match status" value="1"/>
</dbReference>
<dbReference type="Pfam" id="PF23598">
    <property type="entry name" value="LRR_14"/>
    <property type="match status" value="1"/>
</dbReference>
<dbReference type="SMART" id="SM00028">
    <property type="entry name" value="TPR"/>
    <property type="match status" value="3"/>
</dbReference>
<dbReference type="GO" id="GO:0005694">
    <property type="term" value="C:chromosome"/>
    <property type="evidence" value="ECO:0007669"/>
    <property type="project" value="UniProtKB-SubCell"/>
</dbReference>
<evidence type="ECO:0000256" key="1">
    <source>
        <dbReference type="ARBA" id="ARBA00004286"/>
    </source>
</evidence>
<dbReference type="InterPro" id="IPR055414">
    <property type="entry name" value="LRR_R13L4/SHOC2-like"/>
</dbReference>
<proteinExistence type="inferred from homology"/>
<evidence type="ECO:0000256" key="9">
    <source>
        <dbReference type="PROSITE-ProRule" id="PRU00339"/>
    </source>
</evidence>
<feature type="repeat" description="TPR" evidence="9">
    <location>
        <begin position="893"/>
        <end position="926"/>
    </location>
</feature>
<dbReference type="PANTHER" id="PTHR48051:SF1">
    <property type="entry name" value="RAS SUPPRESSOR PROTEIN 1"/>
    <property type="match status" value="1"/>
</dbReference>
<evidence type="ECO:0000256" key="8">
    <source>
        <dbReference type="ARBA" id="ARBA00023204"/>
    </source>
</evidence>
<gene>
    <name evidence="13" type="ORF">FAES_3471</name>
</gene>
<keyword evidence="6" id="KW-0227">DNA damage</keyword>
<evidence type="ECO:0000313" key="13">
    <source>
        <dbReference type="EMBL" id="CCH01478.1"/>
    </source>
</evidence>
<dbReference type="InterPro" id="IPR055411">
    <property type="entry name" value="LRR_FXL15/At3g58940/PEG3-like"/>
</dbReference>
<dbReference type="Pfam" id="PF24758">
    <property type="entry name" value="LRR_At5g56370"/>
    <property type="match status" value="1"/>
</dbReference>
<dbReference type="PATRIC" id="fig|1166018.3.peg.5248"/>